<comment type="caution">
    <text evidence="8">The sequence shown here is derived from an EMBL/GenBank/DDBJ whole genome shotgun (WGS) entry which is preliminary data.</text>
</comment>
<feature type="repeat" description="WD" evidence="5">
    <location>
        <begin position="268"/>
        <end position="315"/>
    </location>
</feature>
<keyword evidence="3" id="KW-0677">Repeat</keyword>
<dbReference type="PANTHER" id="PTHR19855">
    <property type="entry name" value="WD40 REPEAT PROTEIN 12, 37"/>
    <property type="match status" value="1"/>
</dbReference>
<dbReference type="Pfam" id="PF08154">
    <property type="entry name" value="NLE"/>
    <property type="match status" value="1"/>
</dbReference>
<evidence type="ECO:0000259" key="7">
    <source>
        <dbReference type="Pfam" id="PF23609"/>
    </source>
</evidence>
<dbReference type="PROSITE" id="PS50082">
    <property type="entry name" value="WD_REPEATS_2"/>
    <property type="match status" value="4"/>
</dbReference>
<evidence type="ECO:0000256" key="3">
    <source>
        <dbReference type="ARBA" id="ARBA00022737"/>
    </source>
</evidence>
<dbReference type="InterPro" id="IPR036322">
    <property type="entry name" value="WD40_repeat_dom_sf"/>
</dbReference>
<dbReference type="InterPro" id="IPR012972">
    <property type="entry name" value="NLE"/>
</dbReference>
<keyword evidence="9" id="KW-1185">Reference proteome</keyword>
<dbReference type="PROSITE" id="PS00678">
    <property type="entry name" value="WD_REPEATS_1"/>
    <property type="match status" value="1"/>
</dbReference>
<organism evidence="8 9">
    <name type="scientific">Taenia crassiceps</name>
    <dbReference type="NCBI Taxonomy" id="6207"/>
    <lineage>
        <taxon>Eukaryota</taxon>
        <taxon>Metazoa</taxon>
        <taxon>Spiralia</taxon>
        <taxon>Lophotrochozoa</taxon>
        <taxon>Platyhelminthes</taxon>
        <taxon>Cestoda</taxon>
        <taxon>Eucestoda</taxon>
        <taxon>Cyclophyllidea</taxon>
        <taxon>Taeniidae</taxon>
        <taxon>Taenia</taxon>
    </lineage>
</organism>
<evidence type="ECO:0008006" key="10">
    <source>
        <dbReference type="Google" id="ProtNLM"/>
    </source>
</evidence>
<dbReference type="SMART" id="SM00320">
    <property type="entry name" value="WD40"/>
    <property type="match status" value="7"/>
</dbReference>
<evidence type="ECO:0000256" key="5">
    <source>
        <dbReference type="PROSITE-ProRule" id="PRU00221"/>
    </source>
</evidence>
<dbReference type="InterPro" id="IPR019775">
    <property type="entry name" value="WD40_repeat_CS"/>
</dbReference>
<name>A0ABR4QM19_9CEST</name>
<dbReference type="SUPFAM" id="SSF50978">
    <property type="entry name" value="WD40 repeat-like"/>
    <property type="match status" value="1"/>
</dbReference>
<dbReference type="EMBL" id="JAKROA010000002">
    <property type="protein sequence ID" value="KAL5110821.1"/>
    <property type="molecule type" value="Genomic_DNA"/>
</dbReference>
<dbReference type="Pfam" id="PF23609">
    <property type="entry name" value="Beta-prop_EIPR1"/>
    <property type="match status" value="1"/>
</dbReference>
<comment type="subcellular location">
    <subcellularLocation>
        <location evidence="1">Nucleus</location>
        <location evidence="1">Nucleolus</location>
    </subcellularLocation>
</comment>
<gene>
    <name evidence="8" type="ORF">TcWFU_008599</name>
</gene>
<evidence type="ECO:0000313" key="8">
    <source>
        <dbReference type="EMBL" id="KAL5110821.1"/>
    </source>
</evidence>
<dbReference type="InterPro" id="IPR059104">
    <property type="entry name" value="Beta-prop_EIPR1-like"/>
</dbReference>
<feature type="repeat" description="WD" evidence="5">
    <location>
        <begin position="411"/>
        <end position="450"/>
    </location>
</feature>
<feature type="domain" description="NLE" evidence="6">
    <location>
        <begin position="5"/>
        <end position="68"/>
    </location>
</feature>
<dbReference type="PRINTS" id="PR00320">
    <property type="entry name" value="GPROTEINBRPT"/>
</dbReference>
<evidence type="ECO:0000313" key="9">
    <source>
        <dbReference type="Proteomes" id="UP001651158"/>
    </source>
</evidence>
<accession>A0ABR4QM19</accession>
<dbReference type="Proteomes" id="UP001651158">
    <property type="component" value="Unassembled WGS sequence"/>
</dbReference>
<dbReference type="InterPro" id="IPR020472">
    <property type="entry name" value="WD40_PAC1"/>
</dbReference>
<keyword evidence="2 5" id="KW-0853">WD repeat</keyword>
<feature type="domain" description="EIPR1-like beta-propeller" evidence="7">
    <location>
        <begin position="184"/>
        <end position="446"/>
    </location>
</feature>
<feature type="repeat" description="WD" evidence="5">
    <location>
        <begin position="367"/>
        <end position="402"/>
    </location>
</feature>
<evidence type="ECO:0000259" key="6">
    <source>
        <dbReference type="Pfam" id="PF08154"/>
    </source>
</evidence>
<evidence type="ECO:0000256" key="2">
    <source>
        <dbReference type="ARBA" id="ARBA00022574"/>
    </source>
</evidence>
<dbReference type="PANTHER" id="PTHR19855:SF11">
    <property type="entry name" value="RIBOSOME BIOGENESIS PROTEIN WDR12"/>
    <property type="match status" value="1"/>
</dbReference>
<dbReference type="CDD" id="cd00200">
    <property type="entry name" value="WD40"/>
    <property type="match status" value="1"/>
</dbReference>
<proteinExistence type="predicted"/>
<dbReference type="InterPro" id="IPR001680">
    <property type="entry name" value="WD40_rpt"/>
</dbReference>
<protein>
    <recommendedName>
        <fullName evidence="10">Ribosome biogenesis protein WDR12 homolog</fullName>
    </recommendedName>
</protein>
<evidence type="ECO:0000256" key="4">
    <source>
        <dbReference type="ARBA" id="ARBA00023242"/>
    </source>
</evidence>
<sequence>MNLHVQVSFCTRDKRYSVPSDPISIPRSSTTDDLENVLRELLQDKVDSASFDFFLHSEFIEGTLDEFLSKKQITLEVIEIEFTVRQGAPEPLSKISHEDFISCVRRRENWYESIKSINYFRSIITGSYDGTVRLQDVKGSEPIFTLSLGERVKTVEWIKKGAVESDDSLFVTGGFAQFIRLWVWNIPKASVQCVAVCRGHKETIMSLASSSSIPGCNADLFASSSFDSTIKVWSADPEKTDLIMETGGVSHKRKSEEKIPVRIPRVTLAGHRNMVSQVSWYSEGVNSTTVPKLISCSWDQSIRLWDVDAGSGSQTAASKCGEARCIMVGSALHDLSVAPQGVLVAASDNKVRIYDLRAKDALAQIGFQSHGGWLTSIAWSPHRADQFVTGSVDKLVKLWDTRRTSAPLFDLMGHQDIVTAVDWAPPDKNGQHYILSASADGTAKVYHYPT</sequence>
<feature type="repeat" description="WD" evidence="5">
    <location>
        <begin position="197"/>
        <end position="234"/>
    </location>
</feature>
<keyword evidence="4" id="KW-0539">Nucleus</keyword>
<reference evidence="8 9" key="1">
    <citation type="journal article" date="2022" name="Front. Cell. Infect. Microbiol.">
        <title>The Genomes of Two Strains of Taenia crassiceps the Animal Model for the Study of Human Cysticercosis.</title>
        <authorList>
            <person name="Bobes R.J."/>
            <person name="Estrada K."/>
            <person name="Rios-Valencia D.G."/>
            <person name="Calderon-Gallegos A."/>
            <person name="de la Torre P."/>
            <person name="Carrero J.C."/>
            <person name="Sanchez-Flores A."/>
            <person name="Laclette J.P."/>
        </authorList>
    </citation>
    <scope>NUCLEOTIDE SEQUENCE [LARGE SCALE GENOMIC DNA]</scope>
    <source>
        <strain evidence="8">WFUcys</strain>
    </source>
</reference>
<dbReference type="PROSITE" id="PS50294">
    <property type="entry name" value="WD_REPEATS_REGION"/>
    <property type="match status" value="2"/>
</dbReference>
<evidence type="ECO:0000256" key="1">
    <source>
        <dbReference type="ARBA" id="ARBA00004604"/>
    </source>
</evidence>
<dbReference type="Gene3D" id="2.130.10.10">
    <property type="entry name" value="YVTN repeat-like/Quinoprotein amine dehydrogenase"/>
    <property type="match status" value="2"/>
</dbReference>
<dbReference type="InterPro" id="IPR015943">
    <property type="entry name" value="WD40/YVTN_repeat-like_dom_sf"/>
</dbReference>